<dbReference type="SUPFAM" id="SSF53098">
    <property type="entry name" value="Ribonuclease H-like"/>
    <property type="match status" value="1"/>
</dbReference>
<dbReference type="InterPro" id="IPR026960">
    <property type="entry name" value="RVT-Znf"/>
</dbReference>
<dbReference type="KEGG" id="jre:108985594"/>
<evidence type="ECO:0000313" key="2">
    <source>
        <dbReference type="RefSeq" id="XP_018813485.2"/>
    </source>
</evidence>
<dbReference type="PANTHER" id="PTHR47074:SF48">
    <property type="entry name" value="POLYNUCLEOTIDYL TRANSFERASE, RIBONUCLEASE H-LIKE SUPERFAMILY PROTEIN"/>
    <property type="match status" value="1"/>
</dbReference>
<gene>
    <name evidence="2" type="primary">LOC108985594</name>
</gene>
<keyword evidence="1" id="KW-1185">Reference proteome</keyword>
<dbReference type="Proteomes" id="UP000235220">
    <property type="component" value="Chromosome 14"/>
</dbReference>
<dbReference type="AlphaFoldDB" id="A0A2I4E264"/>
<dbReference type="RefSeq" id="XP_018813485.2">
    <property type="nucleotide sequence ID" value="XM_018957940.2"/>
</dbReference>
<dbReference type="Pfam" id="PF13456">
    <property type="entry name" value="RVT_3"/>
    <property type="match status" value="1"/>
</dbReference>
<protein>
    <submittedName>
        <fullName evidence="2">Uncharacterized protein LOC108985594</fullName>
    </submittedName>
</protein>
<dbReference type="Gramene" id="Jr14_20360_p1">
    <property type="protein sequence ID" value="cds.Jr14_20360_p1"/>
    <property type="gene ID" value="Jr14_20360"/>
</dbReference>
<evidence type="ECO:0000313" key="1">
    <source>
        <dbReference type="Proteomes" id="UP000235220"/>
    </source>
</evidence>
<dbReference type="OrthoDB" id="1906820at2759"/>
<organism evidence="1 2">
    <name type="scientific">Juglans regia</name>
    <name type="common">English walnut</name>
    <dbReference type="NCBI Taxonomy" id="51240"/>
    <lineage>
        <taxon>Eukaryota</taxon>
        <taxon>Viridiplantae</taxon>
        <taxon>Streptophyta</taxon>
        <taxon>Embryophyta</taxon>
        <taxon>Tracheophyta</taxon>
        <taxon>Spermatophyta</taxon>
        <taxon>Magnoliopsida</taxon>
        <taxon>eudicotyledons</taxon>
        <taxon>Gunneridae</taxon>
        <taxon>Pentapetalae</taxon>
        <taxon>rosids</taxon>
        <taxon>fabids</taxon>
        <taxon>Fagales</taxon>
        <taxon>Juglandaceae</taxon>
        <taxon>Juglans</taxon>
    </lineage>
</organism>
<dbReference type="InterPro" id="IPR012337">
    <property type="entry name" value="RNaseH-like_sf"/>
</dbReference>
<dbReference type="Gene3D" id="3.30.420.10">
    <property type="entry name" value="Ribonuclease H-like superfamily/Ribonuclease H"/>
    <property type="match status" value="1"/>
</dbReference>
<dbReference type="GeneID" id="108985594"/>
<dbReference type="InterPro" id="IPR002156">
    <property type="entry name" value="RNaseH_domain"/>
</dbReference>
<dbReference type="PANTHER" id="PTHR47074">
    <property type="entry name" value="BNAC02G40300D PROTEIN"/>
    <property type="match status" value="1"/>
</dbReference>
<dbReference type="GO" id="GO:0004523">
    <property type="term" value="F:RNA-DNA hybrid ribonuclease activity"/>
    <property type="evidence" value="ECO:0007669"/>
    <property type="project" value="InterPro"/>
</dbReference>
<dbReference type="InterPro" id="IPR036397">
    <property type="entry name" value="RNaseH_sf"/>
</dbReference>
<dbReference type="GO" id="GO:0003676">
    <property type="term" value="F:nucleic acid binding"/>
    <property type="evidence" value="ECO:0007669"/>
    <property type="project" value="InterPro"/>
</dbReference>
<proteinExistence type="predicted"/>
<sequence length="305" mass="34447">MSQNSVGQSSAHSNHKEIWPKIWKLQVPSAVRIFLWRASHDSLPTNLNLCKRKIRIISVCPICKLESESVLHALWSCPSVQDVWAACSRSLQKMKVSFTSFKEVVEHVLSNFNEEDAEELACTAYKVWRKRNTLVFEEKFEDPLRVVLSASHLSKEFKEANWDASVDRLSSRVGVGVVVRNWEGRVIAILRAPRKLFPNAKLAESVAALRAVLFCKNLGITRLLLEGDTLSVVKDLNSETLDWRSTGLIIQDIKEELKSLSLESVHFISRLSNCIAHCLAKDALKLSEESISMEGVPPCIQHLFN</sequence>
<dbReference type="Pfam" id="PF13966">
    <property type="entry name" value="zf-RVT"/>
    <property type="match status" value="1"/>
</dbReference>
<reference evidence="2" key="1">
    <citation type="submission" date="2025-08" db="UniProtKB">
        <authorList>
            <consortium name="RefSeq"/>
        </authorList>
    </citation>
    <scope>IDENTIFICATION</scope>
    <source>
        <tissue evidence="2">Leaves</tissue>
    </source>
</reference>
<accession>A0A2I4E264</accession>
<dbReference type="CDD" id="cd06222">
    <property type="entry name" value="RNase_H_like"/>
    <property type="match status" value="1"/>
</dbReference>
<name>A0A2I4E264_JUGRE</name>
<dbReference type="InterPro" id="IPR052929">
    <property type="entry name" value="RNase_H-like_EbsB-rel"/>
</dbReference>
<dbReference type="InterPro" id="IPR044730">
    <property type="entry name" value="RNase_H-like_dom_plant"/>
</dbReference>